<dbReference type="Proteomes" id="UP001558850">
    <property type="component" value="Unassembled WGS sequence"/>
</dbReference>
<proteinExistence type="predicted"/>
<reference evidence="1" key="1">
    <citation type="submission" date="2024-07" db="EMBL/GenBank/DDBJ databases">
        <title>A survey of Mimosa microsymbionts across Brazilian biomes reveals a high diversity of Paraburkholderia nodulating endemic species, but also that Cupriavidus is common as a symbiont of widespread species.</title>
        <authorList>
            <person name="Rouws L."/>
            <person name="Barauna A."/>
            <person name="Beukes C."/>
            <person name="Rouws J.R.C."/>
            <person name="De Faria S.M."/>
            <person name="Gross E."/>
            <person name="Bueno Dos Reis Junior F."/>
            <person name="Simon M.F."/>
            <person name="Maluk M."/>
            <person name="Odee D.W."/>
            <person name="Kenicer G."/>
            <person name="Young J.P.W."/>
            <person name="Reis V.M."/>
            <person name="Zilli J."/>
            <person name="James E.K."/>
        </authorList>
    </citation>
    <scope>NUCLEOTIDE SEQUENCE</scope>
    <source>
        <strain evidence="1">EG181B</strain>
    </source>
</reference>
<protein>
    <submittedName>
        <fullName evidence="1">Uncharacterized protein</fullName>
    </submittedName>
</protein>
<gene>
    <name evidence="1" type="ORF">AB4Y32_38665</name>
</gene>
<sequence>MASDIDARLSQLRARRKGEPSAGAFLKADSASGGHFAMDAAEIEEWEKRGTSNQRWTRYAIGAMQAVGKKYTEVSERTGERVASQLRDRLTLAGINAEFKLQGSVPLDVHIKRVSDVDVLAITKDFYTYNTAGVQALQGGYTSPSHRTSGGVLSSLRQQVEVDLDDAFPAAKVDKTGAKAVKVSGGSLQRSVDVVPAHWYDTKEFQASGRQADRAVTIYNKKTGETIDNLPFLHIQRVGSRCDSINGGLRKAIRLCKSVKADSTRDIQLSSYDMAAIMYHADMSALRLGQYSDLAILSETQRHLDALYRDPIAAGRLWVPDGSRVIFDTSEKRDWLLYLSVEMDELLKNVYQENFSSLLSLGLSHDVQRNLVKTLQV</sequence>
<accession>A0ACC6UDS5</accession>
<comment type="caution">
    <text evidence="1">The sequence shown here is derived from an EMBL/GenBank/DDBJ whole genome shotgun (WGS) entry which is preliminary data.</text>
</comment>
<evidence type="ECO:0000313" key="2">
    <source>
        <dbReference type="Proteomes" id="UP001558850"/>
    </source>
</evidence>
<evidence type="ECO:0000313" key="1">
    <source>
        <dbReference type="EMBL" id="MEX3937586.1"/>
    </source>
</evidence>
<keyword evidence="2" id="KW-1185">Reference proteome</keyword>
<organism evidence="1 2">
    <name type="scientific">Paraburkholderia phymatum</name>
    <dbReference type="NCBI Taxonomy" id="148447"/>
    <lineage>
        <taxon>Bacteria</taxon>
        <taxon>Pseudomonadati</taxon>
        <taxon>Pseudomonadota</taxon>
        <taxon>Betaproteobacteria</taxon>
        <taxon>Burkholderiales</taxon>
        <taxon>Burkholderiaceae</taxon>
        <taxon>Paraburkholderia</taxon>
    </lineage>
</organism>
<name>A0ACC6UDS5_9BURK</name>
<dbReference type="EMBL" id="JBFRCH010000056">
    <property type="protein sequence ID" value="MEX3937586.1"/>
    <property type="molecule type" value="Genomic_DNA"/>
</dbReference>